<keyword evidence="3 5" id="KW-1133">Transmembrane helix</keyword>
<keyword evidence="4 5" id="KW-0472">Membrane</keyword>
<evidence type="ECO:0000256" key="1">
    <source>
        <dbReference type="ARBA" id="ARBA00004141"/>
    </source>
</evidence>
<dbReference type="Pfam" id="PF12698">
    <property type="entry name" value="ABC2_membrane_3"/>
    <property type="match status" value="1"/>
</dbReference>
<proteinExistence type="predicted"/>
<feature type="domain" description="ABC-2 type transporter transmembrane" evidence="6">
    <location>
        <begin position="44"/>
        <end position="231"/>
    </location>
</feature>
<feature type="transmembrane region" description="Helical" evidence="5">
    <location>
        <begin position="21"/>
        <end position="39"/>
    </location>
</feature>
<dbReference type="OrthoDB" id="63188at2"/>
<dbReference type="HOGENOM" id="CLU_1145645_0_0_9"/>
<reference evidence="7 8" key="1">
    <citation type="journal article" date="2013" name="Genome Announc.">
        <title>Complete Genome Sequence of the Solvent Producer Clostridium saccharobutylicum NCP262 (DSM 13864).</title>
        <authorList>
            <person name="Poehlein A."/>
            <person name="Hartwich K."/>
            <person name="Krabben P."/>
            <person name="Ehrenreich A."/>
            <person name="Liebl W."/>
            <person name="Durre P."/>
            <person name="Gottschalk G."/>
            <person name="Daniel R."/>
        </authorList>
    </citation>
    <scope>NUCLEOTIDE SEQUENCE [LARGE SCALE GENOMIC DNA]</scope>
    <source>
        <strain evidence="7">DSM 13864</strain>
    </source>
</reference>
<dbReference type="RefSeq" id="WP_022748386.1">
    <property type="nucleotide sequence ID" value="NC_022571.1"/>
</dbReference>
<evidence type="ECO:0000313" key="7">
    <source>
        <dbReference type="EMBL" id="AGX44659.1"/>
    </source>
</evidence>
<keyword evidence="2 5" id="KW-0812">Transmembrane</keyword>
<keyword evidence="8" id="KW-1185">Reference proteome</keyword>
<dbReference type="InterPro" id="IPR013525">
    <property type="entry name" value="ABC2_TM"/>
</dbReference>
<sequence>MRKIISYEFLKIIRNKRFISFSLIVPLIFYVILVTITKAESGNNQLITIFAVLCSVFATIGGGINTLSSRVAREKMYIGNVLVTTPYTPAKFIITTTLVQTLLGFLIEVVIVLFGAVIYRLNLNIQLLNLELIVLCLSIFYVLIGLCLGILCDSVTLQTLSFPIYILAMATNANKVIWPQAPDLLITLEKILPGYYATQAIIDVFNYTSYISDLLKVFIYIFIMMIVAIVIYNIKKDSIVAR</sequence>
<evidence type="ECO:0000256" key="4">
    <source>
        <dbReference type="ARBA" id="ARBA00023136"/>
    </source>
</evidence>
<organism evidence="7 8">
    <name type="scientific">Clostridium saccharobutylicum DSM 13864</name>
    <dbReference type="NCBI Taxonomy" id="1345695"/>
    <lineage>
        <taxon>Bacteria</taxon>
        <taxon>Bacillati</taxon>
        <taxon>Bacillota</taxon>
        <taxon>Clostridia</taxon>
        <taxon>Eubacteriales</taxon>
        <taxon>Clostridiaceae</taxon>
        <taxon>Clostridium</taxon>
    </lineage>
</organism>
<dbReference type="EMBL" id="CP006721">
    <property type="protein sequence ID" value="AGX44659.1"/>
    <property type="molecule type" value="Genomic_DNA"/>
</dbReference>
<feature type="transmembrane region" description="Helical" evidence="5">
    <location>
        <begin position="132"/>
        <end position="151"/>
    </location>
</feature>
<evidence type="ECO:0000256" key="2">
    <source>
        <dbReference type="ARBA" id="ARBA00022692"/>
    </source>
</evidence>
<feature type="transmembrane region" description="Helical" evidence="5">
    <location>
        <begin position="76"/>
        <end position="94"/>
    </location>
</feature>
<evidence type="ECO:0000313" key="8">
    <source>
        <dbReference type="Proteomes" id="UP000017118"/>
    </source>
</evidence>
<feature type="transmembrane region" description="Helical" evidence="5">
    <location>
        <begin position="100"/>
        <end position="120"/>
    </location>
</feature>
<comment type="subcellular location">
    <subcellularLocation>
        <location evidence="1">Membrane</location>
        <topology evidence="1">Multi-pass membrane protein</topology>
    </subcellularLocation>
</comment>
<dbReference type="GeneID" id="55476008"/>
<dbReference type="PATRIC" id="fig|1345695.3.peg.3682"/>
<feature type="transmembrane region" description="Helical" evidence="5">
    <location>
        <begin position="45"/>
        <end position="64"/>
    </location>
</feature>
<gene>
    <name evidence="7" type="ORF">CLSA_c36980</name>
</gene>
<accession>U5MV32</accession>
<evidence type="ECO:0000256" key="3">
    <source>
        <dbReference type="ARBA" id="ARBA00022989"/>
    </source>
</evidence>
<dbReference type="KEGG" id="csb:CLSA_c36980"/>
<evidence type="ECO:0000256" key="5">
    <source>
        <dbReference type="SAM" id="Phobius"/>
    </source>
</evidence>
<dbReference type="Proteomes" id="UP000017118">
    <property type="component" value="Chromosome"/>
</dbReference>
<evidence type="ECO:0000259" key="6">
    <source>
        <dbReference type="Pfam" id="PF12698"/>
    </source>
</evidence>
<name>U5MV32_CLOSA</name>
<dbReference type="AlphaFoldDB" id="U5MV32"/>
<protein>
    <submittedName>
        <fullName evidence="7">ABC-2 family transporter protein</fullName>
    </submittedName>
</protein>
<feature type="transmembrane region" description="Helical" evidence="5">
    <location>
        <begin position="217"/>
        <end position="234"/>
    </location>
</feature>